<feature type="compositionally biased region" description="Basic and acidic residues" evidence="9">
    <location>
        <begin position="46"/>
        <end position="62"/>
    </location>
</feature>
<evidence type="ECO:0000256" key="8">
    <source>
        <dbReference type="ARBA" id="ARBA00023269"/>
    </source>
</evidence>
<feature type="region of interest" description="Disordered" evidence="9">
    <location>
        <begin position="37"/>
        <end position="71"/>
    </location>
</feature>
<evidence type="ECO:0008006" key="15">
    <source>
        <dbReference type="Google" id="ProtNLM"/>
    </source>
</evidence>
<comment type="subunit">
    <text evidence="4">The nucleosome is a histone octamer containing two molecules each of H2A, H2B, H3 and H4 assembled in one H3-H4 heterotetramer and two H2A-H2B heterodimers. The octamer wraps approximately 147 bp of DNA.</text>
</comment>
<evidence type="ECO:0000259" key="10">
    <source>
        <dbReference type="Pfam" id="PF00125"/>
    </source>
</evidence>
<gene>
    <name evidence="13" type="ORF">CQW23_15742</name>
</gene>
<dbReference type="InterPro" id="IPR032454">
    <property type="entry name" value="Histone_H2A_C"/>
</dbReference>
<feature type="domain" description="Reverse transcriptase Ty1/copia-type" evidence="11">
    <location>
        <begin position="115"/>
        <end position="356"/>
    </location>
</feature>
<evidence type="ECO:0000256" key="7">
    <source>
        <dbReference type="ARBA" id="ARBA00023242"/>
    </source>
</evidence>
<reference evidence="14" key="2">
    <citation type="journal article" date="2017" name="J. Anim. Genet.">
        <title>Multiple reference genome sequences of hot pepper reveal the massive evolution of plant disease resistance genes by retroduplication.</title>
        <authorList>
            <person name="Kim S."/>
            <person name="Park J."/>
            <person name="Yeom S.-I."/>
            <person name="Kim Y.-M."/>
            <person name="Seo E."/>
            <person name="Kim K.-T."/>
            <person name="Kim M.-S."/>
            <person name="Lee J.M."/>
            <person name="Cheong K."/>
            <person name="Shin H.-S."/>
            <person name="Kim S.-B."/>
            <person name="Han K."/>
            <person name="Lee J."/>
            <person name="Park M."/>
            <person name="Lee H.-A."/>
            <person name="Lee H.-Y."/>
            <person name="Lee Y."/>
            <person name="Oh S."/>
            <person name="Lee J.H."/>
            <person name="Choi E."/>
            <person name="Choi E."/>
            <person name="Lee S.E."/>
            <person name="Jeon J."/>
            <person name="Kim H."/>
            <person name="Choi G."/>
            <person name="Song H."/>
            <person name="Lee J."/>
            <person name="Lee S.-C."/>
            <person name="Kwon J.-K."/>
            <person name="Lee H.-Y."/>
            <person name="Koo N."/>
            <person name="Hong Y."/>
            <person name="Kim R.W."/>
            <person name="Kang W.-H."/>
            <person name="Huh J.H."/>
            <person name="Kang B.-C."/>
            <person name="Yang T.-J."/>
            <person name="Lee Y.-H."/>
            <person name="Bennetzen J.L."/>
            <person name="Choi D."/>
        </authorList>
    </citation>
    <scope>NUCLEOTIDE SEQUENCE [LARGE SCALE GENOMIC DNA]</scope>
    <source>
        <strain evidence="14">cv. PBC81</strain>
    </source>
</reference>
<evidence type="ECO:0000256" key="9">
    <source>
        <dbReference type="SAM" id="MobiDB-lite"/>
    </source>
</evidence>
<dbReference type="InterPro" id="IPR002119">
    <property type="entry name" value="Histone_H2A"/>
</dbReference>
<dbReference type="GO" id="GO:0005634">
    <property type="term" value="C:nucleus"/>
    <property type="evidence" value="ECO:0007669"/>
    <property type="project" value="UniProtKB-SubCell"/>
</dbReference>
<comment type="caution">
    <text evidence="13">The sequence shown here is derived from an EMBL/GenBank/DDBJ whole genome shotgun (WGS) entry which is preliminary data.</text>
</comment>
<dbReference type="Gene3D" id="1.10.20.10">
    <property type="entry name" value="Histone, subunit A"/>
    <property type="match status" value="1"/>
</dbReference>
<evidence type="ECO:0000313" key="13">
    <source>
        <dbReference type="EMBL" id="PHT46584.1"/>
    </source>
</evidence>
<evidence type="ECO:0000259" key="12">
    <source>
        <dbReference type="Pfam" id="PF16211"/>
    </source>
</evidence>
<dbReference type="InterPro" id="IPR013103">
    <property type="entry name" value="RVT_2"/>
</dbReference>
<keyword evidence="5" id="KW-0158">Chromosome</keyword>
<dbReference type="InterPro" id="IPR009072">
    <property type="entry name" value="Histone-fold"/>
</dbReference>
<keyword evidence="6" id="KW-0238">DNA-binding</keyword>
<name>A0A2G2WMX1_CAPBA</name>
<dbReference type="Proteomes" id="UP000224567">
    <property type="component" value="Unassembled WGS sequence"/>
</dbReference>
<organism evidence="13 14">
    <name type="scientific">Capsicum baccatum</name>
    <name type="common">Peruvian pepper</name>
    <dbReference type="NCBI Taxonomy" id="33114"/>
    <lineage>
        <taxon>Eukaryota</taxon>
        <taxon>Viridiplantae</taxon>
        <taxon>Streptophyta</taxon>
        <taxon>Embryophyta</taxon>
        <taxon>Tracheophyta</taxon>
        <taxon>Spermatophyta</taxon>
        <taxon>Magnoliopsida</taxon>
        <taxon>eudicotyledons</taxon>
        <taxon>Gunneridae</taxon>
        <taxon>Pentapetalae</taxon>
        <taxon>asterids</taxon>
        <taxon>lamiids</taxon>
        <taxon>Solanales</taxon>
        <taxon>Solanaceae</taxon>
        <taxon>Solanoideae</taxon>
        <taxon>Capsiceae</taxon>
        <taxon>Capsicum</taxon>
    </lineage>
</organism>
<keyword evidence="14" id="KW-1185">Reference proteome</keyword>
<dbReference type="GO" id="GO:0003677">
    <property type="term" value="F:DNA binding"/>
    <property type="evidence" value="ECO:0007669"/>
    <property type="project" value="UniProtKB-KW"/>
</dbReference>
<reference evidence="13 14" key="1">
    <citation type="journal article" date="2017" name="Genome Biol.">
        <title>New reference genome sequences of hot pepper reveal the massive evolution of plant disease-resistance genes by retroduplication.</title>
        <authorList>
            <person name="Kim S."/>
            <person name="Park J."/>
            <person name="Yeom S.I."/>
            <person name="Kim Y.M."/>
            <person name="Seo E."/>
            <person name="Kim K.T."/>
            <person name="Kim M.S."/>
            <person name="Lee J.M."/>
            <person name="Cheong K."/>
            <person name="Shin H.S."/>
            <person name="Kim S.B."/>
            <person name="Han K."/>
            <person name="Lee J."/>
            <person name="Park M."/>
            <person name="Lee H.A."/>
            <person name="Lee H.Y."/>
            <person name="Lee Y."/>
            <person name="Oh S."/>
            <person name="Lee J.H."/>
            <person name="Choi E."/>
            <person name="Choi E."/>
            <person name="Lee S.E."/>
            <person name="Jeon J."/>
            <person name="Kim H."/>
            <person name="Choi G."/>
            <person name="Song H."/>
            <person name="Lee J."/>
            <person name="Lee S.C."/>
            <person name="Kwon J.K."/>
            <person name="Lee H.Y."/>
            <person name="Koo N."/>
            <person name="Hong Y."/>
            <person name="Kim R.W."/>
            <person name="Kang W.H."/>
            <person name="Huh J.H."/>
            <person name="Kang B.C."/>
            <person name="Yang T.J."/>
            <person name="Lee Y.H."/>
            <person name="Bennetzen J.L."/>
            <person name="Choi D."/>
        </authorList>
    </citation>
    <scope>NUCLEOTIDE SEQUENCE [LARGE SCALE GENOMIC DNA]</scope>
    <source>
        <strain evidence="14">cv. PBC81</strain>
    </source>
</reference>
<dbReference type="PRINTS" id="PR00620">
    <property type="entry name" value="HISTONEH2A"/>
</dbReference>
<evidence type="ECO:0000256" key="2">
    <source>
        <dbReference type="ARBA" id="ARBA00004286"/>
    </source>
</evidence>
<evidence type="ECO:0000259" key="11">
    <source>
        <dbReference type="Pfam" id="PF07727"/>
    </source>
</evidence>
<keyword evidence="8" id="KW-0544">Nucleosome core</keyword>
<sequence length="463" mass="52744">MSILVHKSEHLDINENTIIESDNAEFFENIYPYKIRHEQSSGGSKRPRDESSENVHNEENPRRSTRQRTSTSFGSDFVTFLLENEPQTFKETMSSSDSSFWREAVNSEIDSILSNHTWELVDLSLGNKPLSSKWIFKRKMKADGTIDKYKAKLVVKGFKQKEGLDYFDTYSPVTRITSIRMLIALAAVYDLQIHQMDVKTAFLNGDLEEEIYMEQPEGFVVPGKENKVCKLIKSLYGLKQAPKQWHAKFDLTMLANEFKINECDKCVYIKDTPNHQVIVCLYVDDMLIISRDISDINATKRMLENKFDMKDLGVADVILGIRIHRTQQRLALSQSHYIEKVLDKFKYIEFGIAKTPLDASFALRENEVGRIHRQLKSRTSAHGRVGATAAVYSAAILEYLTAEVLELAGNASKDLKVKRITPRHLQLAIRGDEELDTLIKGTIAGGGVIPHIHKSLINKTTKE</sequence>
<evidence type="ECO:0000256" key="4">
    <source>
        <dbReference type="ARBA" id="ARBA00011538"/>
    </source>
</evidence>
<evidence type="ECO:0000256" key="3">
    <source>
        <dbReference type="ARBA" id="ARBA00010691"/>
    </source>
</evidence>
<comment type="subcellular location">
    <subcellularLocation>
        <location evidence="2">Chromosome</location>
    </subcellularLocation>
    <subcellularLocation>
        <location evidence="1">Nucleus</location>
    </subcellularLocation>
</comment>
<dbReference type="GO" id="GO:0000786">
    <property type="term" value="C:nucleosome"/>
    <property type="evidence" value="ECO:0007669"/>
    <property type="project" value="UniProtKB-KW"/>
</dbReference>
<accession>A0A2G2WMX1</accession>
<comment type="similarity">
    <text evidence="3">Belongs to the histone H2A family.</text>
</comment>
<evidence type="ECO:0000256" key="6">
    <source>
        <dbReference type="ARBA" id="ARBA00023125"/>
    </source>
</evidence>
<protein>
    <recommendedName>
        <fullName evidence="15">Histone H2A</fullName>
    </recommendedName>
</protein>
<dbReference type="SUPFAM" id="SSF47113">
    <property type="entry name" value="Histone-fold"/>
    <property type="match status" value="1"/>
</dbReference>
<dbReference type="Pfam" id="PF00125">
    <property type="entry name" value="Histone"/>
    <property type="match status" value="1"/>
</dbReference>
<feature type="domain" description="Core Histone H2A/H2B/H3" evidence="10">
    <location>
        <begin position="367"/>
        <end position="431"/>
    </location>
</feature>
<evidence type="ECO:0000256" key="5">
    <source>
        <dbReference type="ARBA" id="ARBA00022454"/>
    </source>
</evidence>
<dbReference type="OrthoDB" id="411615at2759"/>
<dbReference type="Pfam" id="PF16211">
    <property type="entry name" value="Histone_H2A_C"/>
    <property type="match status" value="1"/>
</dbReference>
<dbReference type="EMBL" id="MLFT02000006">
    <property type="protein sequence ID" value="PHT46584.1"/>
    <property type="molecule type" value="Genomic_DNA"/>
</dbReference>
<dbReference type="SMART" id="SM00414">
    <property type="entry name" value="H2A"/>
    <property type="match status" value="1"/>
</dbReference>
<dbReference type="SUPFAM" id="SSF56672">
    <property type="entry name" value="DNA/RNA polymerases"/>
    <property type="match status" value="1"/>
</dbReference>
<dbReference type="Pfam" id="PF07727">
    <property type="entry name" value="RVT_2"/>
    <property type="match status" value="1"/>
</dbReference>
<evidence type="ECO:0000313" key="14">
    <source>
        <dbReference type="Proteomes" id="UP000224567"/>
    </source>
</evidence>
<evidence type="ECO:0000256" key="1">
    <source>
        <dbReference type="ARBA" id="ARBA00004123"/>
    </source>
</evidence>
<dbReference type="AlphaFoldDB" id="A0A2G2WMX1"/>
<dbReference type="CDD" id="cd00074">
    <property type="entry name" value="HFD_H2A"/>
    <property type="match status" value="1"/>
</dbReference>
<feature type="domain" description="Histone H2A C-terminal" evidence="12">
    <location>
        <begin position="433"/>
        <end position="462"/>
    </location>
</feature>
<dbReference type="InterPro" id="IPR043502">
    <property type="entry name" value="DNA/RNA_pol_sf"/>
</dbReference>
<dbReference type="PANTHER" id="PTHR23430">
    <property type="entry name" value="HISTONE H2A"/>
    <property type="match status" value="1"/>
</dbReference>
<dbReference type="GO" id="GO:0046982">
    <property type="term" value="F:protein heterodimerization activity"/>
    <property type="evidence" value="ECO:0007669"/>
    <property type="project" value="InterPro"/>
</dbReference>
<keyword evidence="7" id="KW-0539">Nucleus</keyword>
<dbReference type="FunFam" id="1.10.20.10:FF:000005">
    <property type="entry name" value="Histone H2A"/>
    <property type="match status" value="1"/>
</dbReference>
<proteinExistence type="inferred from homology"/>
<dbReference type="GO" id="GO:0030527">
    <property type="term" value="F:structural constituent of chromatin"/>
    <property type="evidence" value="ECO:0007669"/>
    <property type="project" value="InterPro"/>
</dbReference>
<dbReference type="InterPro" id="IPR007125">
    <property type="entry name" value="H2A/H2B/H3"/>
</dbReference>